<comment type="similarity">
    <text evidence="1">Belongs to the YciI family.</text>
</comment>
<keyword evidence="4" id="KW-1185">Reference proteome</keyword>
<name>A0A317FIP7_9PROT</name>
<evidence type="ECO:0000313" key="4">
    <source>
        <dbReference type="Proteomes" id="UP000245765"/>
    </source>
</evidence>
<dbReference type="RefSeq" id="WP_109868823.1">
    <property type="nucleotide sequence ID" value="NZ_QGNA01000001.1"/>
</dbReference>
<reference evidence="4" key="1">
    <citation type="submission" date="2018-05" db="EMBL/GenBank/DDBJ databases">
        <authorList>
            <person name="Du Z."/>
            <person name="Wang X."/>
        </authorList>
    </citation>
    <scope>NUCLEOTIDE SEQUENCE [LARGE SCALE GENOMIC DNA]</scope>
    <source>
        <strain evidence="4">CQN31</strain>
    </source>
</reference>
<dbReference type="InterPro" id="IPR051807">
    <property type="entry name" value="Sec-metab_biosynth-assoc"/>
</dbReference>
<dbReference type="Proteomes" id="UP000245765">
    <property type="component" value="Unassembled WGS sequence"/>
</dbReference>
<organism evidence="3 4">
    <name type="scientific">Falsiroseomonas bella</name>
    <dbReference type="NCBI Taxonomy" id="2184016"/>
    <lineage>
        <taxon>Bacteria</taxon>
        <taxon>Pseudomonadati</taxon>
        <taxon>Pseudomonadota</taxon>
        <taxon>Alphaproteobacteria</taxon>
        <taxon>Acetobacterales</taxon>
        <taxon>Roseomonadaceae</taxon>
        <taxon>Falsiroseomonas</taxon>
    </lineage>
</organism>
<protein>
    <recommendedName>
        <fullName evidence="2">YCII-related domain-containing protein</fullName>
    </recommendedName>
</protein>
<dbReference type="Pfam" id="PF03795">
    <property type="entry name" value="YCII"/>
    <property type="match status" value="1"/>
</dbReference>
<dbReference type="Gene3D" id="3.30.70.1060">
    <property type="entry name" value="Dimeric alpha+beta barrel"/>
    <property type="match status" value="1"/>
</dbReference>
<dbReference type="InterPro" id="IPR011008">
    <property type="entry name" value="Dimeric_a/b-barrel"/>
</dbReference>
<dbReference type="PANTHER" id="PTHR33606:SF3">
    <property type="entry name" value="PROTEIN YCII"/>
    <property type="match status" value="1"/>
</dbReference>
<dbReference type="PANTHER" id="PTHR33606">
    <property type="entry name" value="PROTEIN YCII"/>
    <property type="match status" value="1"/>
</dbReference>
<dbReference type="EMBL" id="QGNA01000001">
    <property type="protein sequence ID" value="PWS38202.1"/>
    <property type="molecule type" value="Genomic_DNA"/>
</dbReference>
<sequence>MVFVVIAKDGKDAEAPARRMAVRPRHMARIGPCAEKGEILAGVALLDRPDGTMVGSIMVVDLPDEAAVRAWLAEDPYMQEGVWKDVTILPGRVAPLPYRPLPGSTPGG</sequence>
<evidence type="ECO:0000256" key="1">
    <source>
        <dbReference type="ARBA" id="ARBA00007689"/>
    </source>
</evidence>
<dbReference type="InterPro" id="IPR005545">
    <property type="entry name" value="YCII"/>
</dbReference>
<comment type="caution">
    <text evidence="3">The sequence shown here is derived from an EMBL/GenBank/DDBJ whole genome shotgun (WGS) entry which is preliminary data.</text>
</comment>
<dbReference type="SUPFAM" id="SSF54909">
    <property type="entry name" value="Dimeric alpha+beta barrel"/>
    <property type="match status" value="1"/>
</dbReference>
<gene>
    <name evidence="3" type="ORF">DFH01_02570</name>
</gene>
<evidence type="ECO:0000313" key="3">
    <source>
        <dbReference type="EMBL" id="PWS38202.1"/>
    </source>
</evidence>
<accession>A0A317FIP7</accession>
<dbReference type="AlphaFoldDB" id="A0A317FIP7"/>
<feature type="domain" description="YCII-related" evidence="2">
    <location>
        <begin position="1"/>
        <end position="90"/>
    </location>
</feature>
<evidence type="ECO:0000259" key="2">
    <source>
        <dbReference type="Pfam" id="PF03795"/>
    </source>
</evidence>
<proteinExistence type="inferred from homology"/>
<dbReference type="OrthoDB" id="2293521at2"/>